<feature type="transmembrane region" description="Helical" evidence="1">
    <location>
        <begin position="32"/>
        <end position="49"/>
    </location>
</feature>
<dbReference type="EMBL" id="BART01033809">
    <property type="protein sequence ID" value="GAH11316.1"/>
    <property type="molecule type" value="Genomic_DNA"/>
</dbReference>
<keyword evidence="1" id="KW-1133">Transmembrane helix</keyword>
<sequence length="61" mass="6388">MIGKMIFVAVILGMVFTSVGLGISYQANLPSGATIILCAGMSFLLALGLKKIIKGRYHAST</sequence>
<accession>X1CS86</accession>
<dbReference type="GO" id="GO:0055085">
    <property type="term" value="P:transmembrane transport"/>
    <property type="evidence" value="ECO:0007669"/>
    <property type="project" value="InterPro"/>
</dbReference>
<evidence type="ECO:0000313" key="2">
    <source>
        <dbReference type="EMBL" id="GAH11316.1"/>
    </source>
</evidence>
<proteinExistence type="predicted"/>
<keyword evidence="1" id="KW-0812">Transmembrane</keyword>
<dbReference type="InterPro" id="IPR001626">
    <property type="entry name" value="ABC_TroCD"/>
</dbReference>
<reference evidence="2" key="1">
    <citation type="journal article" date="2014" name="Front. Microbiol.">
        <title>High frequency of phylogenetically diverse reductive dehalogenase-homologous genes in deep subseafloor sedimentary metagenomes.</title>
        <authorList>
            <person name="Kawai M."/>
            <person name="Futagami T."/>
            <person name="Toyoda A."/>
            <person name="Takaki Y."/>
            <person name="Nishi S."/>
            <person name="Hori S."/>
            <person name="Arai W."/>
            <person name="Tsubouchi T."/>
            <person name="Morono Y."/>
            <person name="Uchiyama I."/>
            <person name="Ito T."/>
            <person name="Fujiyama A."/>
            <person name="Inagaki F."/>
            <person name="Takami H."/>
        </authorList>
    </citation>
    <scope>NUCLEOTIDE SEQUENCE</scope>
    <source>
        <strain evidence="2">Expedition CK06-06</strain>
    </source>
</reference>
<dbReference type="Pfam" id="PF00950">
    <property type="entry name" value="ABC-3"/>
    <property type="match status" value="1"/>
</dbReference>
<organism evidence="2">
    <name type="scientific">marine sediment metagenome</name>
    <dbReference type="NCBI Taxonomy" id="412755"/>
    <lineage>
        <taxon>unclassified sequences</taxon>
        <taxon>metagenomes</taxon>
        <taxon>ecological metagenomes</taxon>
    </lineage>
</organism>
<dbReference type="AlphaFoldDB" id="X1CS86"/>
<protein>
    <submittedName>
        <fullName evidence="2">Uncharacterized protein</fullName>
    </submittedName>
</protein>
<comment type="caution">
    <text evidence="2">The sequence shown here is derived from an EMBL/GenBank/DDBJ whole genome shotgun (WGS) entry which is preliminary data.</text>
</comment>
<name>X1CS86_9ZZZZ</name>
<evidence type="ECO:0000256" key="1">
    <source>
        <dbReference type="SAM" id="Phobius"/>
    </source>
</evidence>
<keyword evidence="1" id="KW-0472">Membrane</keyword>
<dbReference type="GO" id="GO:0043190">
    <property type="term" value="C:ATP-binding cassette (ABC) transporter complex"/>
    <property type="evidence" value="ECO:0007669"/>
    <property type="project" value="InterPro"/>
</dbReference>
<gene>
    <name evidence="2" type="ORF">S01H4_57969</name>
</gene>